<dbReference type="OrthoDB" id="9790352at2"/>
<dbReference type="InterPro" id="IPR000846">
    <property type="entry name" value="DapB_N"/>
</dbReference>
<dbReference type="Pfam" id="PF01113">
    <property type="entry name" value="DapB_N"/>
    <property type="match status" value="1"/>
</dbReference>
<keyword evidence="6" id="KW-0520">NAD</keyword>
<dbReference type="Pfam" id="PF05173">
    <property type="entry name" value="DapB_C"/>
    <property type="match status" value="1"/>
</dbReference>
<accession>A0A1Y1CFV0</accession>
<dbReference type="Gene3D" id="3.40.50.720">
    <property type="entry name" value="NAD(P)-binding Rossmann-like Domain"/>
    <property type="match status" value="1"/>
</dbReference>
<name>A0A1Y1CFV0_9BACT</name>
<dbReference type="PANTHER" id="PTHR20836:SF0">
    <property type="entry name" value="4-HYDROXY-TETRAHYDRODIPICOLINATE REDUCTASE 1, CHLOROPLASTIC-RELATED"/>
    <property type="match status" value="1"/>
</dbReference>
<dbReference type="RefSeq" id="WP_096427879.1">
    <property type="nucleotide sequence ID" value="NZ_AP018042.1"/>
</dbReference>
<evidence type="ECO:0000256" key="4">
    <source>
        <dbReference type="ARBA" id="ARBA00022915"/>
    </source>
</evidence>
<keyword evidence="4" id="KW-0220">Diaminopimelate biosynthesis</keyword>
<dbReference type="InterPro" id="IPR036291">
    <property type="entry name" value="NAD(P)-bd_dom_sf"/>
</dbReference>
<dbReference type="GO" id="GO:0009089">
    <property type="term" value="P:lysine biosynthetic process via diaminopimelate"/>
    <property type="evidence" value="ECO:0007669"/>
    <property type="project" value="UniProtKB-UniRule"/>
</dbReference>
<evidence type="ECO:0000313" key="15">
    <source>
        <dbReference type="EMBL" id="BAX78973.1"/>
    </source>
</evidence>
<evidence type="ECO:0000256" key="6">
    <source>
        <dbReference type="ARBA" id="ARBA00023027"/>
    </source>
</evidence>
<dbReference type="InterPro" id="IPR023940">
    <property type="entry name" value="DHDPR_bac"/>
</dbReference>
<evidence type="ECO:0000256" key="9">
    <source>
        <dbReference type="ARBA" id="ARBA00038983"/>
    </source>
</evidence>
<evidence type="ECO:0000256" key="8">
    <source>
        <dbReference type="ARBA" id="ARBA00037922"/>
    </source>
</evidence>
<dbReference type="AlphaFoldDB" id="A0A1Y1CFV0"/>
<dbReference type="GO" id="GO:0008839">
    <property type="term" value="F:4-hydroxy-tetrahydrodipicolinate reductase"/>
    <property type="evidence" value="ECO:0007669"/>
    <property type="project" value="UniProtKB-UniRule"/>
</dbReference>
<evidence type="ECO:0000256" key="5">
    <source>
        <dbReference type="ARBA" id="ARBA00023002"/>
    </source>
</evidence>
<evidence type="ECO:0000259" key="13">
    <source>
        <dbReference type="Pfam" id="PF01113"/>
    </source>
</evidence>
<evidence type="ECO:0000256" key="10">
    <source>
        <dbReference type="ARBA" id="ARBA00049080"/>
    </source>
</evidence>
<reference evidence="16" key="2">
    <citation type="journal article" date="2020" name="Antonie Van Leeuwenhoek">
        <title>Labilibaculum antarcticum sp. nov., a novel facultative anaerobic, psychrotorelant bacterium isolated from marine sediment of Antarctica.</title>
        <authorList>
            <person name="Watanabe M."/>
            <person name="Kojima H."/>
            <person name="Fukui M."/>
        </authorList>
    </citation>
    <scope>NUCLEOTIDE SEQUENCE [LARGE SCALE GENOMIC DNA]</scope>
    <source>
        <strain evidence="16">SPP2</strain>
    </source>
</reference>
<comment type="similarity">
    <text evidence="1">Belongs to the DapB family.</text>
</comment>
<gene>
    <name evidence="15" type="ORF">ALGA_0583</name>
</gene>
<dbReference type="EC" id="1.17.1.8" evidence="9 12"/>
<comment type="pathway">
    <text evidence="8">Amino-acid biosynthesis; L-lysine biosynthesis via DAP pathway; (S)-tetrahydrodipicolinate from L-aspartate: step 4/4.</text>
</comment>
<dbReference type="EMBL" id="AP018042">
    <property type="protein sequence ID" value="BAX78973.1"/>
    <property type="molecule type" value="Genomic_DNA"/>
</dbReference>
<dbReference type="GO" id="GO:0005829">
    <property type="term" value="C:cytosol"/>
    <property type="evidence" value="ECO:0007669"/>
    <property type="project" value="TreeGrafter"/>
</dbReference>
<protein>
    <recommendedName>
        <fullName evidence="9 12">4-hydroxy-tetrahydrodipicolinate reductase</fullName>
        <ecNumber evidence="9 12">1.17.1.8</ecNumber>
    </recommendedName>
</protein>
<dbReference type="KEGG" id="mbas:ALGA_0583"/>
<dbReference type="GO" id="GO:0019877">
    <property type="term" value="P:diaminopimelate biosynthetic process"/>
    <property type="evidence" value="ECO:0007669"/>
    <property type="project" value="UniProtKB-KW"/>
</dbReference>
<dbReference type="PIRSF" id="PIRSF000161">
    <property type="entry name" value="DHPR"/>
    <property type="match status" value="1"/>
</dbReference>
<comment type="catalytic activity">
    <reaction evidence="10">
        <text>(S)-2,3,4,5-tetrahydrodipicolinate + NADP(+) + H2O = (2S,4S)-4-hydroxy-2,3,4,5-tetrahydrodipicolinate + NADPH + H(+)</text>
        <dbReference type="Rhea" id="RHEA:35331"/>
        <dbReference type="ChEBI" id="CHEBI:15377"/>
        <dbReference type="ChEBI" id="CHEBI:15378"/>
        <dbReference type="ChEBI" id="CHEBI:16845"/>
        <dbReference type="ChEBI" id="CHEBI:57783"/>
        <dbReference type="ChEBI" id="CHEBI:58349"/>
        <dbReference type="ChEBI" id="CHEBI:67139"/>
        <dbReference type="EC" id="1.17.1.8"/>
    </reaction>
</comment>
<evidence type="ECO:0000256" key="11">
    <source>
        <dbReference type="ARBA" id="ARBA00049396"/>
    </source>
</evidence>
<dbReference type="Gene3D" id="3.30.360.10">
    <property type="entry name" value="Dihydrodipicolinate Reductase, domain 2"/>
    <property type="match status" value="1"/>
</dbReference>
<dbReference type="PANTHER" id="PTHR20836">
    <property type="entry name" value="DIHYDRODIPICOLINATE REDUCTASE"/>
    <property type="match status" value="1"/>
</dbReference>
<keyword evidence="16" id="KW-1185">Reference proteome</keyword>
<evidence type="ECO:0000256" key="7">
    <source>
        <dbReference type="ARBA" id="ARBA00023154"/>
    </source>
</evidence>
<evidence type="ECO:0000313" key="16">
    <source>
        <dbReference type="Proteomes" id="UP000218267"/>
    </source>
</evidence>
<keyword evidence="2" id="KW-0028">Amino-acid biosynthesis</keyword>
<dbReference type="InterPro" id="IPR022663">
    <property type="entry name" value="DapB_C"/>
</dbReference>
<sequence length="237" mass="26495">MKIALIGYGKMGKEIEQIAIDRGHEIGLIIDQENQNDLIPDKLKDIDVAIEFTNPKSAFDNYQICFEANVPVVSGTTGWLDKIDLVKERCQSGNGFFYASNFSLGVNLFFELNKKLAKLMAPFSEYNADMEEIHHIHKLDSPSGTAITLAEGIIENHPRKTKWIEAASTKEDELSIFAKRHGAVPGTHSITWHSEVDEINIQHLAYSRKGFALGAVLAAEFMPKKKGFFGMKDLLNL</sequence>
<keyword evidence="5" id="KW-0560">Oxidoreductase</keyword>
<comment type="catalytic activity">
    <reaction evidence="11">
        <text>(S)-2,3,4,5-tetrahydrodipicolinate + NAD(+) + H2O = (2S,4S)-4-hydroxy-2,3,4,5-tetrahydrodipicolinate + NADH + H(+)</text>
        <dbReference type="Rhea" id="RHEA:35323"/>
        <dbReference type="ChEBI" id="CHEBI:15377"/>
        <dbReference type="ChEBI" id="CHEBI:15378"/>
        <dbReference type="ChEBI" id="CHEBI:16845"/>
        <dbReference type="ChEBI" id="CHEBI:57540"/>
        <dbReference type="ChEBI" id="CHEBI:57945"/>
        <dbReference type="ChEBI" id="CHEBI:67139"/>
        <dbReference type="EC" id="1.17.1.8"/>
    </reaction>
</comment>
<keyword evidence="7" id="KW-0457">Lysine biosynthesis</keyword>
<keyword evidence="3" id="KW-0521">NADP</keyword>
<evidence type="ECO:0000256" key="2">
    <source>
        <dbReference type="ARBA" id="ARBA00022605"/>
    </source>
</evidence>
<dbReference type="SUPFAM" id="SSF55347">
    <property type="entry name" value="Glyceraldehyde-3-phosphate dehydrogenase-like, C-terminal domain"/>
    <property type="match status" value="1"/>
</dbReference>
<proteinExistence type="inferred from homology"/>
<evidence type="ECO:0000256" key="1">
    <source>
        <dbReference type="ARBA" id="ARBA00006642"/>
    </source>
</evidence>
<feature type="domain" description="Dihydrodipicolinate reductase N-terminal" evidence="13">
    <location>
        <begin position="1"/>
        <end position="102"/>
    </location>
</feature>
<dbReference type="CDD" id="cd02274">
    <property type="entry name" value="DHDPR_N"/>
    <property type="match status" value="1"/>
</dbReference>
<evidence type="ECO:0000256" key="3">
    <source>
        <dbReference type="ARBA" id="ARBA00022857"/>
    </source>
</evidence>
<evidence type="ECO:0000256" key="12">
    <source>
        <dbReference type="NCBIfam" id="TIGR00036"/>
    </source>
</evidence>
<evidence type="ECO:0000259" key="14">
    <source>
        <dbReference type="Pfam" id="PF05173"/>
    </source>
</evidence>
<organism evidence="15 16">
    <name type="scientific">Labilibaculum antarcticum</name>
    <dbReference type="NCBI Taxonomy" id="1717717"/>
    <lineage>
        <taxon>Bacteria</taxon>
        <taxon>Pseudomonadati</taxon>
        <taxon>Bacteroidota</taxon>
        <taxon>Bacteroidia</taxon>
        <taxon>Marinilabiliales</taxon>
        <taxon>Marinifilaceae</taxon>
        <taxon>Labilibaculum</taxon>
    </lineage>
</organism>
<dbReference type="Proteomes" id="UP000218267">
    <property type="component" value="Chromosome"/>
</dbReference>
<feature type="domain" description="Dihydrodipicolinate reductase C-terminal" evidence="14">
    <location>
        <begin position="105"/>
        <end position="235"/>
    </location>
</feature>
<reference evidence="15 16" key="1">
    <citation type="journal article" date="2018" name="Mar. Genomics">
        <title>Complete genome sequence of Marinifilaceae bacterium strain SPP2, isolated from the Antarctic marine sediment.</title>
        <authorList>
            <person name="Watanabe M."/>
            <person name="Kojima H."/>
            <person name="Fukui M."/>
        </authorList>
    </citation>
    <scope>NUCLEOTIDE SEQUENCE [LARGE SCALE GENOMIC DNA]</scope>
    <source>
        <strain evidence="15 16">SPP2</strain>
    </source>
</reference>
<dbReference type="NCBIfam" id="TIGR00036">
    <property type="entry name" value="dapB"/>
    <property type="match status" value="1"/>
</dbReference>
<dbReference type="SUPFAM" id="SSF51735">
    <property type="entry name" value="NAD(P)-binding Rossmann-fold domains"/>
    <property type="match status" value="1"/>
</dbReference>